<evidence type="ECO:0000256" key="8">
    <source>
        <dbReference type="HAMAP-Rule" id="MF_00425"/>
    </source>
</evidence>
<dbReference type="NCBIfam" id="NF003759">
    <property type="entry name" value="PRK05352.1-2"/>
    <property type="match status" value="1"/>
</dbReference>
<sequence>MRRTHFARGLGRHTPGKHVTRHFKLKKGLDLPIDGAPEQVIHDGPEIQRVAVIGHDYVGMKPTMLVTEGETVACGQPLFEDKKNPGVLFTAPAGGVVEAINRGNKRVLQSVVIRIEGNDAVEFNAYSAAELGTLEGDAVRDQLVQSGLWTAFRTRPYSKSPAVGSSPRSIFVTAMDSNPLAADPAVIIAEQSEAFNNGLAVLKRLTDGPVFVCQRPGVTLPHSDDAQVQTATFEGPHPSGLPGTHIHYLDPAGVGRTVWHVGYQDVIAIGKLFTEGRLYTDRVVAIAGPPVAKPRLIRTRLGACVEAIIEPETIEDVDCRPISGSVWNGRRASGWAAYLGRFHTQITFVAEARKRQLFGWVRPGGDKFSVMNVFFSALQRGSRRFAFSTAENGSPRAMVPIGNYEKVMPLDVLATQLLRAIVVRDTDSAQQLGCLELDEEDLALCSFVCVGKYDFGPHLRASLEQIEVEG</sequence>
<dbReference type="Proteomes" id="UP000251800">
    <property type="component" value="Unassembled WGS sequence"/>
</dbReference>
<comment type="catalytic activity">
    <reaction evidence="8">
        <text>a ubiquinone + n Na(+)(in) + NADH + H(+) = a ubiquinol + n Na(+)(out) + NAD(+)</text>
        <dbReference type="Rhea" id="RHEA:47748"/>
        <dbReference type="Rhea" id="RHEA-COMP:9565"/>
        <dbReference type="Rhea" id="RHEA-COMP:9566"/>
        <dbReference type="ChEBI" id="CHEBI:15378"/>
        <dbReference type="ChEBI" id="CHEBI:16389"/>
        <dbReference type="ChEBI" id="CHEBI:17976"/>
        <dbReference type="ChEBI" id="CHEBI:29101"/>
        <dbReference type="ChEBI" id="CHEBI:57540"/>
        <dbReference type="ChEBI" id="CHEBI:57945"/>
        <dbReference type="EC" id="7.2.1.1"/>
    </reaction>
</comment>
<reference evidence="12 13" key="1">
    <citation type="submission" date="2018-05" db="EMBL/GenBank/DDBJ databases">
        <title>Abyssibacter profundi OUC007T gen. nov., sp. nov, a marine bacterium isolated from seawater of the Mariana Trench.</title>
        <authorList>
            <person name="Zhou S."/>
        </authorList>
    </citation>
    <scope>NUCLEOTIDE SEQUENCE [LARGE SCALE GENOMIC DNA]</scope>
    <source>
        <strain evidence="12 13">OUC007</strain>
    </source>
</reference>
<dbReference type="PANTHER" id="PTHR37839:SF1">
    <property type="entry name" value="NA(+)-TRANSLOCATING NADH-QUINONE REDUCTASE SUBUNIT A"/>
    <property type="match status" value="1"/>
</dbReference>
<feature type="domain" description="NqrA second alpha/beta" evidence="11">
    <location>
        <begin position="135"/>
        <end position="278"/>
    </location>
</feature>
<dbReference type="EMBL" id="QEQK01000001">
    <property type="protein sequence ID" value="PWN57823.1"/>
    <property type="molecule type" value="Genomic_DNA"/>
</dbReference>
<evidence type="ECO:0000256" key="6">
    <source>
        <dbReference type="ARBA" id="ARBA00023075"/>
    </source>
</evidence>
<evidence type="ECO:0000256" key="5">
    <source>
        <dbReference type="ARBA" id="ARBA00023065"/>
    </source>
</evidence>
<dbReference type="Pfam" id="PF05896">
    <property type="entry name" value="NQRA_N"/>
    <property type="match status" value="1"/>
</dbReference>
<keyword evidence="5 8" id="KW-0406">Ion transport</keyword>
<evidence type="ECO:0000256" key="1">
    <source>
        <dbReference type="ARBA" id="ARBA00022448"/>
    </source>
</evidence>
<proteinExistence type="inferred from homology"/>
<dbReference type="InterPro" id="IPR056147">
    <property type="entry name" value="NQRA_N"/>
</dbReference>
<dbReference type="AlphaFoldDB" id="A0A363UQT1"/>
<dbReference type="OrthoDB" id="9774536at2"/>
<keyword evidence="3 8" id="KW-0520">NAD</keyword>
<dbReference type="PANTHER" id="PTHR37839">
    <property type="entry name" value="NA(+)-TRANSLOCATING NADH-QUINONE REDUCTASE SUBUNIT A"/>
    <property type="match status" value="1"/>
</dbReference>
<keyword evidence="2 8" id="KW-1278">Translocase</keyword>
<evidence type="ECO:0000313" key="13">
    <source>
        <dbReference type="Proteomes" id="UP000251800"/>
    </source>
</evidence>
<dbReference type="NCBIfam" id="TIGR01936">
    <property type="entry name" value="nqrA"/>
    <property type="match status" value="1"/>
</dbReference>
<name>A0A363UQT1_9GAMM</name>
<evidence type="ECO:0000256" key="7">
    <source>
        <dbReference type="ARBA" id="ARBA00023201"/>
    </source>
</evidence>
<comment type="function">
    <text evidence="8">NQR complex catalyzes the reduction of ubiquinone-1 to ubiquinol by two successive reactions, coupled with the transport of Na(+) ions from the cytoplasm to the periplasm. NqrA to NqrE are probably involved in the second step, the conversion of ubisemiquinone to ubiquinol.</text>
</comment>
<keyword evidence="13" id="KW-1185">Reference proteome</keyword>
<evidence type="ECO:0000256" key="2">
    <source>
        <dbReference type="ARBA" id="ARBA00022967"/>
    </source>
</evidence>
<organism evidence="12 13">
    <name type="scientific">Abyssibacter profundi</name>
    <dbReference type="NCBI Taxonomy" id="2182787"/>
    <lineage>
        <taxon>Bacteria</taxon>
        <taxon>Pseudomonadati</taxon>
        <taxon>Pseudomonadota</taxon>
        <taxon>Gammaproteobacteria</taxon>
        <taxon>Chromatiales</taxon>
        <taxon>Oceanococcaceae</taxon>
        <taxon>Abyssibacter</taxon>
    </lineage>
</organism>
<feature type="domain" description="Na(+)-translocating NADH-quinone reductase subunit A C-terminal" evidence="10">
    <location>
        <begin position="283"/>
        <end position="333"/>
    </location>
</feature>
<keyword evidence="7 8" id="KW-0739">Sodium transport</keyword>
<keyword evidence="1 8" id="KW-0813">Transport</keyword>
<dbReference type="Pfam" id="PF11973">
    <property type="entry name" value="NQRA_SLBB"/>
    <property type="match status" value="1"/>
</dbReference>
<evidence type="ECO:0000256" key="4">
    <source>
        <dbReference type="ARBA" id="ARBA00023053"/>
    </source>
</evidence>
<feature type="domain" description="NqrA N-terminal barrel-sandwich hybrid" evidence="9">
    <location>
        <begin position="24"/>
        <end position="115"/>
    </location>
</feature>
<evidence type="ECO:0000259" key="9">
    <source>
        <dbReference type="Pfam" id="PF05896"/>
    </source>
</evidence>
<gene>
    <name evidence="8" type="primary">nqrA</name>
    <name evidence="12" type="ORF">DEH80_01405</name>
</gene>
<dbReference type="Pfam" id="PF24836">
    <property type="entry name" value="NQRA_2nd"/>
    <property type="match status" value="1"/>
</dbReference>
<comment type="similarity">
    <text evidence="8">Belongs to the NqrA family.</text>
</comment>
<dbReference type="InterPro" id="IPR008703">
    <property type="entry name" value="NqrA"/>
</dbReference>
<evidence type="ECO:0000256" key="3">
    <source>
        <dbReference type="ARBA" id="ARBA00023027"/>
    </source>
</evidence>
<evidence type="ECO:0000259" key="11">
    <source>
        <dbReference type="Pfam" id="PF24836"/>
    </source>
</evidence>
<protein>
    <recommendedName>
        <fullName evidence="8">Na(+)-translocating NADH-quinone reductase subunit A</fullName>
        <shortName evidence="8">Na(+)-NQR subunit A</shortName>
        <shortName evidence="8">Na(+)-translocating NQR subunit A</shortName>
        <ecNumber evidence="8">7.2.1.1</ecNumber>
    </recommendedName>
    <alternativeName>
        <fullName evidence="8">NQR complex subunit A</fullName>
    </alternativeName>
    <alternativeName>
        <fullName evidence="8">NQR-1 subunit A</fullName>
    </alternativeName>
</protein>
<comment type="subunit">
    <text evidence="8">Composed of six subunits; NqrA, NqrB, NqrC, NqrD, NqrE and NqrF.</text>
</comment>
<evidence type="ECO:0000313" key="12">
    <source>
        <dbReference type="EMBL" id="PWN57823.1"/>
    </source>
</evidence>
<comment type="caution">
    <text evidence="12">The sequence shown here is derived from an EMBL/GenBank/DDBJ whole genome shotgun (WGS) entry which is preliminary data.</text>
</comment>
<keyword evidence="6 8" id="KW-0830">Ubiquinone</keyword>
<accession>A0A363UQT1</accession>
<dbReference type="InterPro" id="IPR056148">
    <property type="entry name" value="NQRA_2nd"/>
</dbReference>
<dbReference type="EC" id="7.2.1.1" evidence="8"/>
<dbReference type="HAMAP" id="MF_00425">
    <property type="entry name" value="NqrA"/>
    <property type="match status" value="1"/>
</dbReference>
<dbReference type="GO" id="GO:0016655">
    <property type="term" value="F:oxidoreductase activity, acting on NAD(P)H, quinone or similar compound as acceptor"/>
    <property type="evidence" value="ECO:0007669"/>
    <property type="project" value="UniProtKB-UniRule"/>
</dbReference>
<keyword evidence="4 8" id="KW-0915">Sodium</keyword>
<dbReference type="GO" id="GO:0006814">
    <property type="term" value="P:sodium ion transport"/>
    <property type="evidence" value="ECO:0007669"/>
    <property type="project" value="UniProtKB-UniRule"/>
</dbReference>
<evidence type="ECO:0000259" key="10">
    <source>
        <dbReference type="Pfam" id="PF11973"/>
    </source>
</evidence>
<dbReference type="InterPro" id="IPR022615">
    <property type="entry name" value="NqrA_C_domain"/>
</dbReference>